<evidence type="ECO:0000256" key="1">
    <source>
        <dbReference type="ARBA" id="ARBA00022857"/>
    </source>
</evidence>
<feature type="domain" description="Enoyl reductase (ER)" evidence="3">
    <location>
        <begin position="15"/>
        <end position="328"/>
    </location>
</feature>
<dbReference type="InterPro" id="IPR013149">
    <property type="entry name" value="ADH-like_C"/>
</dbReference>
<reference evidence="4 5" key="1">
    <citation type="submission" date="2022-04" db="EMBL/GenBank/DDBJ databases">
        <title>Pseudomonas knackmussii B09-2.</title>
        <authorList>
            <person name="Deng Y."/>
        </authorList>
    </citation>
    <scope>NUCLEOTIDE SEQUENCE [LARGE SCALE GENOMIC DNA]</scope>
    <source>
        <strain evidence="4 5">B09-2</strain>
    </source>
</reference>
<organism evidence="4 5">
    <name type="scientific">Pseudomonas knackmussii</name>
    <dbReference type="NCBI Taxonomy" id="65741"/>
    <lineage>
        <taxon>Bacteria</taxon>
        <taxon>Pseudomonadati</taxon>
        <taxon>Pseudomonadota</taxon>
        <taxon>Gammaproteobacteria</taxon>
        <taxon>Pseudomonadales</taxon>
        <taxon>Pseudomonadaceae</taxon>
        <taxon>Pseudomonas</taxon>
    </lineage>
</organism>
<gene>
    <name evidence="4" type="ORF">M0M42_00235</name>
</gene>
<dbReference type="Gene3D" id="3.90.180.10">
    <property type="entry name" value="Medium-chain alcohol dehydrogenases, catalytic domain"/>
    <property type="match status" value="1"/>
</dbReference>
<dbReference type="PANTHER" id="PTHR48106:SF8">
    <property type="entry name" value="OS02G0805600 PROTEIN"/>
    <property type="match status" value="1"/>
</dbReference>
<evidence type="ECO:0000256" key="2">
    <source>
        <dbReference type="ARBA" id="ARBA00023002"/>
    </source>
</evidence>
<dbReference type="EMBL" id="CP096208">
    <property type="protein sequence ID" value="UPQ82881.1"/>
    <property type="molecule type" value="Genomic_DNA"/>
</dbReference>
<name>A0ABY4KPU6_9PSED</name>
<accession>A0ABY4KPU6</accession>
<evidence type="ECO:0000313" key="5">
    <source>
        <dbReference type="Proteomes" id="UP000831189"/>
    </source>
</evidence>
<dbReference type="SUPFAM" id="SSF50129">
    <property type="entry name" value="GroES-like"/>
    <property type="match status" value="1"/>
</dbReference>
<evidence type="ECO:0000313" key="4">
    <source>
        <dbReference type="EMBL" id="UPQ82881.1"/>
    </source>
</evidence>
<dbReference type="SUPFAM" id="SSF51735">
    <property type="entry name" value="NAD(P)-binding Rossmann-fold domains"/>
    <property type="match status" value="1"/>
</dbReference>
<sequence>MTAETMRHVDHRPGGDADCLRLAEGPVPQPGPHDVLVRVAYAGINRPDVFQRSGSYPPPPDASPLLGLEIAGEIVALGAEVSGWKVGDQVCALTPGGGYAEYCVAPAEHCLPVPAGFSLREAAALPETYFTVWSNVFDRAHLKAGETFLVHGGSSGIGLTAIQLAKQFGATVFTTVGNREKIEACQRAGADRVINYHEEDFVEVVAQATEGNGVDVILDMVGGDYIPRNVKSLAVEGRLVQIAFLKGARVELDAAPIMRKRLTFTGSTLRPRSRADKADIAKALQANVWPLLEQGLCRPVIHATFPLADAAEAHRLMESSQHIGKIMLEVAPK</sequence>
<keyword evidence="2" id="KW-0560">Oxidoreductase</keyword>
<dbReference type="InterPro" id="IPR036291">
    <property type="entry name" value="NAD(P)-bd_dom_sf"/>
</dbReference>
<dbReference type="Pfam" id="PF08240">
    <property type="entry name" value="ADH_N"/>
    <property type="match status" value="1"/>
</dbReference>
<evidence type="ECO:0000259" key="3">
    <source>
        <dbReference type="SMART" id="SM00829"/>
    </source>
</evidence>
<proteinExistence type="predicted"/>
<dbReference type="CDD" id="cd05276">
    <property type="entry name" value="p53_inducible_oxidoreductase"/>
    <property type="match status" value="1"/>
</dbReference>
<dbReference type="InterPro" id="IPR013154">
    <property type="entry name" value="ADH-like_N"/>
</dbReference>
<dbReference type="InterPro" id="IPR011032">
    <property type="entry name" value="GroES-like_sf"/>
</dbReference>
<dbReference type="NCBIfam" id="TIGR02824">
    <property type="entry name" value="quinone_pig3"/>
    <property type="match status" value="1"/>
</dbReference>
<protein>
    <submittedName>
        <fullName evidence="4">NAD(P)H-quinone oxidoreductase</fullName>
    </submittedName>
</protein>
<keyword evidence="1" id="KW-0521">NADP</keyword>
<dbReference type="PANTHER" id="PTHR48106">
    <property type="entry name" value="QUINONE OXIDOREDUCTASE PIG3-RELATED"/>
    <property type="match status" value="1"/>
</dbReference>
<dbReference type="Gene3D" id="3.40.50.720">
    <property type="entry name" value="NAD(P)-binding Rossmann-like Domain"/>
    <property type="match status" value="1"/>
</dbReference>
<dbReference type="SMART" id="SM00829">
    <property type="entry name" value="PKS_ER"/>
    <property type="match status" value="1"/>
</dbReference>
<dbReference type="InterPro" id="IPR020843">
    <property type="entry name" value="ER"/>
</dbReference>
<dbReference type="Pfam" id="PF00107">
    <property type="entry name" value="ADH_zinc_N"/>
    <property type="match status" value="1"/>
</dbReference>
<keyword evidence="5" id="KW-1185">Reference proteome</keyword>
<dbReference type="Proteomes" id="UP000831189">
    <property type="component" value="Chromosome"/>
</dbReference>
<dbReference type="InterPro" id="IPR014189">
    <property type="entry name" value="Quinone_OxRdtase_PIG3"/>
</dbReference>